<gene>
    <name evidence="2" type="ORF">A33Q_1620</name>
</gene>
<dbReference type="RefSeq" id="WP_016254866.1">
    <property type="nucleotide sequence ID" value="NZ_ALWO02000027.1"/>
</dbReference>
<dbReference type="OrthoDB" id="9813465at2"/>
<dbReference type="STRING" id="1189612.A33Q_1620"/>
<comment type="caution">
    <text evidence="2">The sequence shown here is derived from an EMBL/GenBank/DDBJ whole genome shotgun (WGS) entry which is preliminary data.</text>
</comment>
<evidence type="ECO:0000259" key="1">
    <source>
        <dbReference type="Pfam" id="PF10022"/>
    </source>
</evidence>
<evidence type="ECO:0000313" key="3">
    <source>
        <dbReference type="Proteomes" id="UP000006073"/>
    </source>
</evidence>
<dbReference type="Proteomes" id="UP000006073">
    <property type="component" value="Unassembled WGS sequence"/>
</dbReference>
<proteinExistence type="predicted"/>
<organism evidence="2 3">
    <name type="scientific">Indibacter alkaliphilus (strain CCUG 57479 / KCTC 22604 / LW1)</name>
    <dbReference type="NCBI Taxonomy" id="1189612"/>
    <lineage>
        <taxon>Bacteria</taxon>
        <taxon>Pseudomonadati</taxon>
        <taxon>Bacteroidota</taxon>
        <taxon>Cytophagia</taxon>
        <taxon>Cytophagales</taxon>
        <taxon>Cyclobacteriaceae</taxon>
    </lineage>
</organism>
<dbReference type="InterPro" id="IPR016624">
    <property type="entry name" value="UCP014753"/>
</dbReference>
<dbReference type="InterPro" id="IPR049349">
    <property type="entry name" value="DUF2264_N"/>
</dbReference>
<reference evidence="2 3" key="1">
    <citation type="journal article" date="2013" name="Genome Announc.">
        <title>Draft Genome Sequence of Indibacter alkaliphilus Strain LW1T, Isolated from Lonar Lake, a Haloalkaline Lake in the Buldana District of Maharashtra, India.</title>
        <authorList>
            <person name="Singh A."/>
            <person name="Kumar Jangir P."/>
            <person name="Sharma R."/>
            <person name="Singh A."/>
            <person name="Kumar Pinnaka A."/>
            <person name="Shivaji S."/>
        </authorList>
    </citation>
    <scope>NUCLEOTIDE SEQUENCE [LARGE SCALE GENOMIC DNA]</scope>
    <source>
        <strain evidence="3">CCUG 57479 / KCTC 22604 / LW1</strain>
    </source>
</reference>
<dbReference type="EMBL" id="ALWO02000027">
    <property type="protein sequence ID" value="EOZ97811.1"/>
    <property type="molecule type" value="Genomic_DNA"/>
</dbReference>
<dbReference type="PANTHER" id="PTHR35339">
    <property type="entry name" value="LINALOOL DEHYDRATASE_ISOMERASE DOMAIN-CONTAINING PROTEIN"/>
    <property type="match status" value="1"/>
</dbReference>
<dbReference type="AlphaFoldDB" id="S2E063"/>
<name>S2E063_INDAL</name>
<evidence type="ECO:0000313" key="2">
    <source>
        <dbReference type="EMBL" id="EOZ97811.1"/>
    </source>
</evidence>
<dbReference type="PIRSF" id="PIRSF014753">
    <property type="entry name" value="UCP014753"/>
    <property type="match status" value="1"/>
</dbReference>
<dbReference type="PANTHER" id="PTHR35339:SF3">
    <property type="entry name" value="DUF2264 DOMAIN-CONTAINING PROTEIN"/>
    <property type="match status" value="1"/>
</dbReference>
<dbReference type="Pfam" id="PF10022">
    <property type="entry name" value="DUF2264"/>
    <property type="match status" value="1"/>
</dbReference>
<protein>
    <recommendedName>
        <fullName evidence="1">DUF2264 domain-containing protein</fullName>
    </recommendedName>
</protein>
<keyword evidence="3" id="KW-1185">Reference proteome</keyword>
<sequence>MNRRTFLKASPAVLALPKIHAGQFNITQEAQKESVSRSYWLEMMLRICTPVLNNLAERNLKRKMPVETPSNVYGDRREFAHLEAFGRTLAGIGPWMALTDLPVNEKTIQQDILLKTALGIENATDPKSKDFMNWSSGTQPLVDAAFLVHGILRSKGRIWDSLSIKAKNQLIDALMELKVKIKPWYNNWLLFGAMIDAFLFEIGEQGDLMRMDFAIKKHQEWYLGDGWYGDGQEFHLDYYNGYVIQSMLVQVLETAKKVNPAYENDYNQAVKIMTRHAFQQERFISPEGTYPPLGRSIIYRIGAFQTLADAVLRNYLPDDFLGQVKGALSAVLYRQFEAEGTFDAEGWLKIGFCGHQPDMGDEYICTGSLYLCSTGFLPLGLPEKHLFWKNPAQEWSSKKAWSGKEIPKDKALKL</sequence>
<dbReference type="eggNOG" id="COG4289">
    <property type="taxonomic scope" value="Bacteria"/>
</dbReference>
<accession>S2E063</accession>
<feature type="domain" description="DUF2264" evidence="1">
    <location>
        <begin position="36"/>
        <end position="395"/>
    </location>
</feature>